<dbReference type="EMBL" id="NEVL01000003">
    <property type="protein sequence ID" value="OZI35581.1"/>
    <property type="molecule type" value="Genomic_DNA"/>
</dbReference>
<feature type="region of interest" description="Disordered" evidence="1">
    <location>
        <begin position="10"/>
        <end position="48"/>
    </location>
</feature>
<dbReference type="SUPFAM" id="SSF48452">
    <property type="entry name" value="TPR-like"/>
    <property type="match status" value="1"/>
</dbReference>
<dbReference type="InterPro" id="IPR011990">
    <property type="entry name" value="TPR-like_helical_dom_sf"/>
</dbReference>
<dbReference type="Gene3D" id="1.25.40.10">
    <property type="entry name" value="Tetratricopeptide repeat domain"/>
    <property type="match status" value="1"/>
</dbReference>
<reference evidence="2 3" key="1">
    <citation type="submission" date="2017-05" db="EMBL/GenBank/DDBJ databases">
        <title>Complete and WGS of Bordetella genogroups.</title>
        <authorList>
            <person name="Spilker T."/>
            <person name="LiPuma J."/>
        </authorList>
    </citation>
    <scope>NUCLEOTIDE SEQUENCE [LARGE SCALE GENOMIC DNA]</scope>
    <source>
        <strain evidence="2 3">AU17610</strain>
    </source>
</reference>
<evidence type="ECO:0000313" key="3">
    <source>
        <dbReference type="Proteomes" id="UP000217005"/>
    </source>
</evidence>
<organism evidence="2 3">
    <name type="scientific">Bordetella genomosp. 1</name>
    <dbReference type="NCBI Taxonomy" id="1395607"/>
    <lineage>
        <taxon>Bacteria</taxon>
        <taxon>Pseudomonadati</taxon>
        <taxon>Pseudomonadota</taxon>
        <taxon>Betaproteobacteria</taxon>
        <taxon>Burkholderiales</taxon>
        <taxon>Alcaligenaceae</taxon>
        <taxon>Bordetella</taxon>
    </lineage>
</organism>
<evidence type="ECO:0000256" key="1">
    <source>
        <dbReference type="SAM" id="MobiDB-lite"/>
    </source>
</evidence>
<accession>A0A261SET0</accession>
<gene>
    <name evidence="2" type="ORF">CEG14_10945</name>
</gene>
<dbReference type="RefSeq" id="WP_094826390.1">
    <property type="nucleotide sequence ID" value="NZ_NEVL01000003.1"/>
</dbReference>
<protein>
    <submittedName>
        <fullName evidence="2">Uncharacterized protein</fullName>
    </submittedName>
</protein>
<evidence type="ECO:0000313" key="2">
    <source>
        <dbReference type="EMBL" id="OZI35581.1"/>
    </source>
</evidence>
<feature type="compositionally biased region" description="Low complexity" evidence="1">
    <location>
        <begin position="26"/>
        <end position="48"/>
    </location>
</feature>
<name>A0A261SET0_9BORD</name>
<dbReference type="Proteomes" id="UP000217005">
    <property type="component" value="Unassembled WGS sequence"/>
</dbReference>
<dbReference type="AlphaFoldDB" id="A0A261SET0"/>
<proteinExistence type="predicted"/>
<sequence>MFKRLISALSAKQDDKAAEPTPAAPPAAAAGDPAVGEPTAGRPAAGAPDDGDLITVYDAYGRELRITRPEWREKVFLPNLREQWNDPAGLYNLILSGLNDDLAADLPDAAARLVEIDPIAERSHTVNGIVLMKLGRLDEAEATLRAGMERAGATGTLLTNLAKVQTERGDETAADQTLWRALETDPNLDNGLSWWASIQRERGGDAGYVQGLQRVAALPGSWRAQLWLARADLEQGRTDAAVARYRAALAGGQLDAHALTMISGDLGRNGQIPLILELVGPAYDPERHDPMTGLNLLRACQELGNADAGEALLERLYALGHQGLKQHLDQFAGAFQEMRTQASTSKPVDPADFKVSTLALSQPVWHYGLRNPKWFFTQKPEGTPEVAFFVFTVSAGDNEQTESQREDERGRLTRSLPLYLAEATRYWTDLAATAYFLVVEGGGPVVSAGAHAPDALFGIVPPQTRYLVTGEVEGAATDTGPWQVTVHLWDCAERRELARETGQASPDTLGALTLELEQRLLAHLGGARAEPLDAFYRRPDAAKMPIYLSYLSQAFTLTLLATGTTPKANLWGERAMLDWPIKMTLQWPDYPALPIMALSGLGKAREYGSEVLGEYRERALQLLRDHRDAPVARLEPVVWRAFGMTAELDACARNPAGDAAHGEWIARLQEA</sequence>
<comment type="caution">
    <text evidence="2">The sequence shown here is derived from an EMBL/GenBank/DDBJ whole genome shotgun (WGS) entry which is preliminary data.</text>
</comment>